<name>A0ACC1DK73_9NEOP</name>
<comment type="caution">
    <text evidence="1">The sequence shown here is derived from an EMBL/GenBank/DDBJ whole genome shotgun (WGS) entry which is preliminary data.</text>
</comment>
<evidence type="ECO:0000313" key="2">
    <source>
        <dbReference type="Proteomes" id="UP000824533"/>
    </source>
</evidence>
<sequence length="627" mass="72972">MSKIAICRVCFSVDRRMYSINNSLLQEIWERLTNTSFDSSDGKPLFVCYICYAHLRKSHQLMKNALKAEELLTAFIENGLEQSESLISLIASQTYKFEYNYAIAPQDCTEYNVNETDVLEELKKEDKECEINIKEEGDVSDSNHKESIDIDHVDSCTDSDDNVPLKTISVKKQLKREVRKRIERKPRKIILKKIDKGKKLDVIEIDLTKEEQINELMKRCQTQNYMYSPFRCELCYKGFVDTKAYENHKDRHSESSGAHECEICHMRYKTARQLKTHRYNIHEKHYKCKRCSFISHTPNQAKQHEKWHEGYTYVCKLCSQKFTKSTSYLSHVRKVHPSENVCNICGECFVGRLGLMLHKTKTHRKEEARSDNGDELASDCFCSECNMQFSNLDAWKRHILSSVKHTLANENDTQCKICRQNVVRGNLVAHLKEHDKKMRKEEMKKKTAAVNEVRVASLACNECGAKFSTSVKLTAHVKRMHLGVKYDKNIVCEVCGKKFMSNAALTYHQRSHTGERPFECTTCGKRFRETYQLRLHVRTHTGERPYCCNQCGKRFCQKPALNRHYRVHTGSKPYECQYCSRAFSQSNSLKGHIRTVHLKIPAKRRKTQNTVEVVPVVEKQDLHDAVL</sequence>
<accession>A0ACC1DK73</accession>
<evidence type="ECO:0000313" key="1">
    <source>
        <dbReference type="EMBL" id="KAJ0184358.1"/>
    </source>
</evidence>
<reference evidence="1 2" key="1">
    <citation type="journal article" date="2021" name="Front. Genet.">
        <title>Chromosome-Level Genome Assembly Reveals Significant Gene Expansion in the Toll and IMD Signaling Pathways of Dendrolimus kikuchii.</title>
        <authorList>
            <person name="Zhou J."/>
            <person name="Wu P."/>
            <person name="Xiong Z."/>
            <person name="Liu N."/>
            <person name="Zhao N."/>
            <person name="Ji M."/>
            <person name="Qiu Y."/>
            <person name="Yang B."/>
        </authorList>
    </citation>
    <scope>NUCLEOTIDE SEQUENCE [LARGE SCALE GENOMIC DNA]</scope>
    <source>
        <strain evidence="1">Ann1</strain>
    </source>
</reference>
<protein>
    <submittedName>
        <fullName evidence="1">Uncharacterized protein</fullName>
    </submittedName>
</protein>
<keyword evidence="2" id="KW-1185">Reference proteome</keyword>
<dbReference type="EMBL" id="CM034387">
    <property type="protein sequence ID" value="KAJ0184358.1"/>
    <property type="molecule type" value="Genomic_DNA"/>
</dbReference>
<proteinExistence type="predicted"/>
<dbReference type="Proteomes" id="UP000824533">
    <property type="component" value="Linkage Group LG01"/>
</dbReference>
<organism evidence="1 2">
    <name type="scientific">Dendrolimus kikuchii</name>
    <dbReference type="NCBI Taxonomy" id="765133"/>
    <lineage>
        <taxon>Eukaryota</taxon>
        <taxon>Metazoa</taxon>
        <taxon>Ecdysozoa</taxon>
        <taxon>Arthropoda</taxon>
        <taxon>Hexapoda</taxon>
        <taxon>Insecta</taxon>
        <taxon>Pterygota</taxon>
        <taxon>Neoptera</taxon>
        <taxon>Endopterygota</taxon>
        <taxon>Lepidoptera</taxon>
        <taxon>Glossata</taxon>
        <taxon>Ditrysia</taxon>
        <taxon>Bombycoidea</taxon>
        <taxon>Lasiocampidae</taxon>
        <taxon>Dendrolimus</taxon>
    </lineage>
</organism>
<gene>
    <name evidence="1" type="ORF">K1T71_000781</name>
</gene>